<keyword evidence="7" id="KW-1185">Reference proteome</keyword>
<dbReference type="eggNOG" id="arCOG06914">
    <property type="taxonomic scope" value="Archaea"/>
</dbReference>
<evidence type="ECO:0000259" key="5">
    <source>
        <dbReference type="PROSITE" id="PS51206"/>
    </source>
</evidence>
<keyword evidence="3" id="KW-0347">Helicase</keyword>
<sequence>MIYTCKYFNFTPSNSPILRELFKTYQEYAEEYEKTVEQDGFQGSIDPYTYVNGLISTWEKSWKENPSRFTYQPDPNKSTKKPNLDTIMDYVIKHFAAITFKDVIYIYDQKTGTYRPDEGEINGLIMDLLHSEGYTNNNKIAELFREIQTRIKARNIITKYPFNLVANLIPCKNGVLDPLTQTIVPRSPAYGFTYMINAEYLPEVDCIFIKKYLRTLVAPKDYEMLLNLGASCLIRESQKKMYLIYNRSGNNGKTTLLNLLTDMLGKENTSSLSLQDFDKGGFRVAEIDGKIANISGDLPTTRISDTSVIKQLTGEDFIMIERKYGQPYEIQNRAILIFGANEPPVFNDTTDAFYSRMVMIEFPNQFKVDLDFNKKLKEPENLSALLKVFVDHIPTLLKSGITTDTEAMKNQYLRESDSVYRFFEDNLVKDQFGEIDLDLVYDVYIDYCTVNKVKKVGKKAFSVRMSEHFDVSTRRRGSTGEQIAYLKGVKFKSAKQQTFDQIEMTAA</sequence>
<protein>
    <submittedName>
        <fullName evidence="6">Phage/plasmid primase, P4 family</fullName>
    </submittedName>
</protein>
<proteinExistence type="predicted"/>
<dbReference type="Pfam" id="PF08706">
    <property type="entry name" value="D5_N"/>
    <property type="match status" value="1"/>
</dbReference>
<evidence type="ECO:0000313" key="6">
    <source>
        <dbReference type="EMBL" id="ACL17823.1"/>
    </source>
</evidence>
<dbReference type="InterPro" id="IPR045455">
    <property type="entry name" value="NrS-1_pol-like_helicase"/>
</dbReference>
<organism evidence="6 7">
    <name type="scientific">Methanosphaerula palustris (strain ATCC BAA-1556 / DSM 19958 / E1-9c)</name>
    <dbReference type="NCBI Taxonomy" id="521011"/>
    <lineage>
        <taxon>Archaea</taxon>
        <taxon>Methanobacteriati</taxon>
        <taxon>Methanobacteriota</taxon>
        <taxon>Stenosarchaea group</taxon>
        <taxon>Methanomicrobia</taxon>
        <taxon>Methanomicrobiales</taxon>
        <taxon>Methanoregulaceae</taxon>
        <taxon>Methanosphaerula</taxon>
    </lineage>
</organism>
<keyword evidence="4" id="KW-0067">ATP-binding</keyword>
<reference evidence="6 7" key="1">
    <citation type="journal article" date="2015" name="Genome Announc.">
        <title>Complete Genome Sequence of Methanosphaerula palustris E1-9CT, a Hydrogenotrophic Methanogen Isolated from a Minerotrophic Fen Peatland.</title>
        <authorList>
            <person name="Cadillo-Quiroz H."/>
            <person name="Browne P."/>
            <person name="Kyrpides N."/>
            <person name="Woyke T."/>
            <person name="Goodwin L."/>
            <person name="Detter C."/>
            <person name="Yavitt J.B."/>
            <person name="Zinder S.H."/>
        </authorList>
    </citation>
    <scope>NUCLEOTIDE SEQUENCE [LARGE SCALE GENOMIC DNA]</scope>
    <source>
        <strain evidence="7">ATCC BAA-1556 / DSM 19958 / E1-9c</strain>
    </source>
</reference>
<dbReference type="SUPFAM" id="SSF52540">
    <property type="entry name" value="P-loop containing nucleoside triphosphate hydrolases"/>
    <property type="match status" value="1"/>
</dbReference>
<dbReference type="PANTHER" id="PTHR35372">
    <property type="entry name" value="ATP BINDING PROTEIN-RELATED"/>
    <property type="match status" value="1"/>
</dbReference>
<dbReference type="InterPro" id="IPR006500">
    <property type="entry name" value="Helicase_put_C_phage/plasmid"/>
</dbReference>
<dbReference type="PROSITE" id="PS51206">
    <property type="entry name" value="SF3_HELICASE_1"/>
    <property type="match status" value="1"/>
</dbReference>
<dbReference type="PANTHER" id="PTHR35372:SF2">
    <property type="entry name" value="SF3 HELICASE DOMAIN-CONTAINING PROTEIN"/>
    <property type="match status" value="1"/>
</dbReference>
<gene>
    <name evidence="6" type="ordered locus">Mpal_2551</name>
</gene>
<evidence type="ECO:0000256" key="4">
    <source>
        <dbReference type="ARBA" id="ARBA00022840"/>
    </source>
</evidence>
<dbReference type="Pfam" id="PF19263">
    <property type="entry name" value="DUF5906"/>
    <property type="match status" value="1"/>
</dbReference>
<dbReference type="InterPro" id="IPR004968">
    <property type="entry name" value="DNA_primase/NTPase_C"/>
</dbReference>
<dbReference type="STRING" id="521011.Mpal_2551"/>
<evidence type="ECO:0000256" key="1">
    <source>
        <dbReference type="ARBA" id="ARBA00022741"/>
    </source>
</evidence>
<dbReference type="RefSeq" id="WP_012619142.1">
    <property type="nucleotide sequence ID" value="NC_011832.1"/>
</dbReference>
<keyword evidence="1" id="KW-0547">Nucleotide-binding</keyword>
<dbReference type="NCBIfam" id="TIGR01613">
    <property type="entry name" value="primase_Cterm"/>
    <property type="match status" value="1"/>
</dbReference>
<dbReference type="InterPro" id="IPR027417">
    <property type="entry name" value="P-loop_NTPase"/>
</dbReference>
<dbReference type="GO" id="GO:0004386">
    <property type="term" value="F:helicase activity"/>
    <property type="evidence" value="ECO:0007669"/>
    <property type="project" value="UniProtKB-KW"/>
</dbReference>
<dbReference type="InterPro" id="IPR014818">
    <property type="entry name" value="Phage/plasmid_primase_P4_C"/>
</dbReference>
<dbReference type="GO" id="GO:0016787">
    <property type="term" value="F:hydrolase activity"/>
    <property type="evidence" value="ECO:0007669"/>
    <property type="project" value="UniProtKB-KW"/>
</dbReference>
<dbReference type="Pfam" id="PF03288">
    <property type="entry name" value="Pox_D5"/>
    <property type="match status" value="1"/>
</dbReference>
<evidence type="ECO:0000256" key="3">
    <source>
        <dbReference type="ARBA" id="ARBA00022806"/>
    </source>
</evidence>
<dbReference type="InterPro" id="IPR014015">
    <property type="entry name" value="Helicase_SF3_DNA-vir"/>
</dbReference>
<dbReference type="SMART" id="SM00885">
    <property type="entry name" value="D5_N"/>
    <property type="match status" value="1"/>
</dbReference>
<dbReference type="Gene3D" id="3.40.50.300">
    <property type="entry name" value="P-loop containing nucleotide triphosphate hydrolases"/>
    <property type="match status" value="1"/>
</dbReference>
<feature type="domain" description="SF3 helicase" evidence="5">
    <location>
        <begin position="204"/>
        <end position="375"/>
    </location>
</feature>
<keyword evidence="2" id="KW-0378">Hydrolase</keyword>
<evidence type="ECO:0000313" key="7">
    <source>
        <dbReference type="Proteomes" id="UP000002457"/>
    </source>
</evidence>
<dbReference type="GeneID" id="7270678"/>
<dbReference type="HOGENOM" id="CLU_537070_0_0_2"/>
<dbReference type="OrthoDB" id="325926at2157"/>
<dbReference type="InterPro" id="IPR051620">
    <property type="entry name" value="ORF904-like_C"/>
</dbReference>
<name>B8GF17_METPE</name>
<dbReference type="Proteomes" id="UP000002457">
    <property type="component" value="Chromosome"/>
</dbReference>
<evidence type="ECO:0000256" key="2">
    <source>
        <dbReference type="ARBA" id="ARBA00022801"/>
    </source>
</evidence>
<dbReference type="EMBL" id="CP001338">
    <property type="protein sequence ID" value="ACL17823.1"/>
    <property type="molecule type" value="Genomic_DNA"/>
</dbReference>
<dbReference type="KEGG" id="mpl:Mpal_2551"/>
<accession>B8GF17</accession>
<dbReference type="AlphaFoldDB" id="B8GF17"/>
<dbReference type="GO" id="GO:0005524">
    <property type="term" value="F:ATP binding"/>
    <property type="evidence" value="ECO:0007669"/>
    <property type="project" value="UniProtKB-KW"/>
</dbReference>